<dbReference type="OrthoDB" id="128308at2759"/>
<dbReference type="EMBL" id="LAVV01013868">
    <property type="protein sequence ID" value="KNZ45247.1"/>
    <property type="molecule type" value="Genomic_DNA"/>
</dbReference>
<evidence type="ECO:0000313" key="1">
    <source>
        <dbReference type="EMBL" id="KNZ45247.1"/>
    </source>
</evidence>
<reference evidence="1 2" key="1">
    <citation type="submission" date="2015-08" db="EMBL/GenBank/DDBJ databases">
        <title>Next Generation Sequencing and Analysis of the Genome of Puccinia sorghi L Schw, the Causal Agent of Maize Common Rust.</title>
        <authorList>
            <person name="Rochi L."/>
            <person name="Burguener G."/>
            <person name="Darino M."/>
            <person name="Turjanski A."/>
            <person name="Kreff E."/>
            <person name="Dieguez M.J."/>
            <person name="Sacco F."/>
        </authorList>
    </citation>
    <scope>NUCLEOTIDE SEQUENCE [LARGE SCALE GENOMIC DNA]</scope>
    <source>
        <strain evidence="1 2">RO10H11247</strain>
    </source>
</reference>
<evidence type="ECO:0000313" key="2">
    <source>
        <dbReference type="Proteomes" id="UP000037035"/>
    </source>
</evidence>
<keyword evidence="2" id="KW-1185">Reference proteome</keyword>
<dbReference type="Proteomes" id="UP000037035">
    <property type="component" value="Unassembled WGS sequence"/>
</dbReference>
<comment type="caution">
    <text evidence="1">The sequence shown here is derived from an EMBL/GenBank/DDBJ whole genome shotgun (WGS) entry which is preliminary data.</text>
</comment>
<dbReference type="AlphaFoldDB" id="A0A0L6UAG0"/>
<protein>
    <submittedName>
        <fullName evidence="1">Uncharacterized protein</fullName>
    </submittedName>
</protein>
<organism evidence="1 2">
    <name type="scientific">Puccinia sorghi</name>
    <dbReference type="NCBI Taxonomy" id="27349"/>
    <lineage>
        <taxon>Eukaryota</taxon>
        <taxon>Fungi</taxon>
        <taxon>Dikarya</taxon>
        <taxon>Basidiomycota</taxon>
        <taxon>Pucciniomycotina</taxon>
        <taxon>Pucciniomycetes</taxon>
        <taxon>Pucciniales</taxon>
        <taxon>Pucciniaceae</taxon>
        <taxon>Puccinia</taxon>
    </lineage>
</organism>
<name>A0A0L6UAG0_9BASI</name>
<accession>A0A0L6UAG0</accession>
<dbReference type="VEuPathDB" id="FungiDB:VP01_8337g1"/>
<sequence length="43" mass="4863">MGCYLPFNLTADYCQMHQAKNHIIPNGIPCGWPSKIEFSSLHV</sequence>
<gene>
    <name evidence="1" type="ORF">VP01_8337g1</name>
</gene>
<proteinExistence type="predicted"/>